<feature type="compositionally biased region" description="Polar residues" evidence="1">
    <location>
        <begin position="133"/>
        <end position="143"/>
    </location>
</feature>
<reference evidence="2 3" key="1">
    <citation type="submission" date="2024-01" db="EMBL/GenBank/DDBJ databases">
        <title>The genomes of 5 underutilized Papilionoideae crops provide insights into root nodulation and disease resistanc.</title>
        <authorList>
            <person name="Yuan L."/>
        </authorList>
    </citation>
    <scope>NUCLEOTIDE SEQUENCE [LARGE SCALE GENOMIC DNA]</scope>
    <source>
        <strain evidence="2">ZHUSHIDOU_FW_LH</strain>
        <tissue evidence="2">Leaf</tissue>
    </source>
</reference>
<organism evidence="2 3">
    <name type="scientific">Crotalaria pallida</name>
    <name type="common">Smooth rattlebox</name>
    <name type="synonym">Crotalaria striata</name>
    <dbReference type="NCBI Taxonomy" id="3830"/>
    <lineage>
        <taxon>Eukaryota</taxon>
        <taxon>Viridiplantae</taxon>
        <taxon>Streptophyta</taxon>
        <taxon>Embryophyta</taxon>
        <taxon>Tracheophyta</taxon>
        <taxon>Spermatophyta</taxon>
        <taxon>Magnoliopsida</taxon>
        <taxon>eudicotyledons</taxon>
        <taxon>Gunneridae</taxon>
        <taxon>Pentapetalae</taxon>
        <taxon>rosids</taxon>
        <taxon>fabids</taxon>
        <taxon>Fabales</taxon>
        <taxon>Fabaceae</taxon>
        <taxon>Papilionoideae</taxon>
        <taxon>50 kb inversion clade</taxon>
        <taxon>genistoids sensu lato</taxon>
        <taxon>core genistoids</taxon>
        <taxon>Crotalarieae</taxon>
        <taxon>Crotalaria</taxon>
    </lineage>
</organism>
<dbReference type="EMBL" id="JAYWIO010000004">
    <property type="protein sequence ID" value="KAK7268788.1"/>
    <property type="molecule type" value="Genomic_DNA"/>
</dbReference>
<dbReference type="Proteomes" id="UP001372338">
    <property type="component" value="Unassembled WGS sequence"/>
</dbReference>
<feature type="region of interest" description="Disordered" evidence="1">
    <location>
        <begin position="178"/>
        <end position="197"/>
    </location>
</feature>
<evidence type="ECO:0000256" key="1">
    <source>
        <dbReference type="SAM" id="MobiDB-lite"/>
    </source>
</evidence>
<protein>
    <submittedName>
        <fullName evidence="2">Uncharacterized protein</fullName>
    </submittedName>
</protein>
<proteinExistence type="predicted"/>
<dbReference type="PANTHER" id="PTHR38940">
    <property type="entry name" value="PLUS3 DOMAIN-CONTAINING PROTEIN"/>
    <property type="match status" value="1"/>
</dbReference>
<feature type="region of interest" description="Disordered" evidence="1">
    <location>
        <begin position="499"/>
        <end position="518"/>
    </location>
</feature>
<keyword evidence="3" id="KW-1185">Reference proteome</keyword>
<dbReference type="PANTHER" id="PTHR38940:SF5">
    <property type="match status" value="1"/>
</dbReference>
<accession>A0AAN9FBM1</accession>
<dbReference type="AlphaFoldDB" id="A0AAN9FBM1"/>
<evidence type="ECO:0000313" key="2">
    <source>
        <dbReference type="EMBL" id="KAK7268788.1"/>
    </source>
</evidence>
<feature type="compositionally biased region" description="Polar residues" evidence="1">
    <location>
        <begin position="501"/>
        <end position="517"/>
    </location>
</feature>
<sequence length="692" mass="77074">MVLALIQSVTGDMSTTDEPTYDVTTDEPTDDVFEKPRAVICAKSDISSPVSPARHPTSDLDAIIQDCKAHAEHNTGLGSGGNMEKIISEKGLPNNQAKDETAIISEINGNKSSTISDHVEQRPVDISLHQADESQPSMEQNPSPVEHSNRGMDIDFGNQVVVTADNLCTGIEHISEYEGSDAPKSSSRSPLEKLESSAENNLQTFNCESTCAAKSGILVSKSDENGNKAQGNEMMLLCDKNLPVLHSPCDNRIHTTITIGKEESLSDEDVNASLSKVENHSRFSGESCHSAELFTIGKKRRSFQQQLTVGSKRVKQETSHPKSFVQKDSSFMNVVSNMMKGFSQSTPDEGKSLALTIANHDHHPLCPDQQLITCNKNEDPDEQNTGSKSNFHSTYCPSLKNVGSRNYHQLGEASKDFDLNSKVHGIHVTQLNCCAEKSSLFKQYFQSNRFELSTQRYDAGPSLQPKVRPTNFIKSHENWKNDSKTESCYHMELSKEKEGMTQHSCSTRQNKNNNDNVDSYKLSERKETTIYHKRDNVEGQWISRFFPKSSTTPFMIFDHLHEICGSQLQSTDFSTLPRSHKRISYLKNCKTEAREQSANHLLLTEAKKLQNCSMNEEASSTGLKDDKGNNDHLSRQNFNPTTPFPVFGDSDAMASMFARRLGAIRHMPTNKADSIPQRKTSSMVVHHLSSWC</sequence>
<feature type="region of interest" description="Disordered" evidence="1">
    <location>
        <begin position="129"/>
        <end position="149"/>
    </location>
</feature>
<comment type="caution">
    <text evidence="2">The sequence shown here is derived from an EMBL/GenBank/DDBJ whole genome shotgun (WGS) entry which is preliminary data.</text>
</comment>
<name>A0AAN9FBM1_CROPI</name>
<evidence type="ECO:0000313" key="3">
    <source>
        <dbReference type="Proteomes" id="UP001372338"/>
    </source>
</evidence>
<gene>
    <name evidence="2" type="ORF">RIF29_21497</name>
</gene>